<gene>
    <name evidence="5" type="ORF">ACFYXQ_31785</name>
</gene>
<dbReference type="Pfam" id="PF01022">
    <property type="entry name" value="HTH_5"/>
    <property type="match status" value="1"/>
</dbReference>
<dbReference type="InterPro" id="IPR011991">
    <property type="entry name" value="ArsR-like_HTH"/>
</dbReference>
<proteinExistence type="predicted"/>
<sequence>MAQQVDHANADRVFAALANPTRREILEMLLDGERTVQIIAERFEMTRPSVSEHLRVLRECGLVGEDKRGRYRYYRVEPEPLHELQTWLSPFERYWRTRLRALGDVLDAMPDDPDDTEELP</sequence>
<dbReference type="InterPro" id="IPR051081">
    <property type="entry name" value="HTH_MetalResp_TranReg"/>
</dbReference>
<dbReference type="InterPro" id="IPR001845">
    <property type="entry name" value="HTH_ArsR_DNA-bd_dom"/>
</dbReference>
<feature type="domain" description="HTH arsR-type" evidence="4">
    <location>
        <begin position="2"/>
        <end position="98"/>
    </location>
</feature>
<dbReference type="PANTHER" id="PTHR33154:SF33">
    <property type="entry name" value="TRANSCRIPTIONAL REPRESSOR SDPR"/>
    <property type="match status" value="1"/>
</dbReference>
<name>A0ABW6S801_9NOCA</name>
<dbReference type="InterPro" id="IPR036388">
    <property type="entry name" value="WH-like_DNA-bd_sf"/>
</dbReference>
<evidence type="ECO:0000313" key="5">
    <source>
        <dbReference type="EMBL" id="MFF3572364.1"/>
    </source>
</evidence>
<organism evidence="5 6">
    <name type="scientific">Nocardia jiangxiensis</name>
    <dbReference type="NCBI Taxonomy" id="282685"/>
    <lineage>
        <taxon>Bacteria</taxon>
        <taxon>Bacillati</taxon>
        <taxon>Actinomycetota</taxon>
        <taxon>Actinomycetes</taxon>
        <taxon>Mycobacteriales</taxon>
        <taxon>Nocardiaceae</taxon>
        <taxon>Nocardia</taxon>
    </lineage>
</organism>
<dbReference type="EMBL" id="JBIAQY010000013">
    <property type="protein sequence ID" value="MFF3572364.1"/>
    <property type="molecule type" value="Genomic_DNA"/>
</dbReference>
<dbReference type="RefSeq" id="WP_040823757.1">
    <property type="nucleotide sequence ID" value="NZ_JBIAQY010000013.1"/>
</dbReference>
<reference evidence="5 6" key="1">
    <citation type="submission" date="2024-10" db="EMBL/GenBank/DDBJ databases">
        <title>The Natural Products Discovery Center: Release of the First 8490 Sequenced Strains for Exploring Actinobacteria Biosynthetic Diversity.</title>
        <authorList>
            <person name="Kalkreuter E."/>
            <person name="Kautsar S.A."/>
            <person name="Yang D."/>
            <person name="Bader C.D."/>
            <person name="Teijaro C.N."/>
            <person name="Fluegel L."/>
            <person name="Davis C.M."/>
            <person name="Simpson J.R."/>
            <person name="Lauterbach L."/>
            <person name="Steele A.D."/>
            <person name="Gui C."/>
            <person name="Meng S."/>
            <person name="Li G."/>
            <person name="Viehrig K."/>
            <person name="Ye F."/>
            <person name="Su P."/>
            <person name="Kiefer A.F."/>
            <person name="Nichols A."/>
            <person name="Cepeda A.J."/>
            <person name="Yan W."/>
            <person name="Fan B."/>
            <person name="Jiang Y."/>
            <person name="Adhikari A."/>
            <person name="Zheng C.-J."/>
            <person name="Schuster L."/>
            <person name="Cowan T.M."/>
            <person name="Smanski M.J."/>
            <person name="Chevrette M.G."/>
            <person name="De Carvalho L.P.S."/>
            <person name="Shen B."/>
        </authorList>
    </citation>
    <scope>NUCLEOTIDE SEQUENCE [LARGE SCALE GENOMIC DNA]</scope>
    <source>
        <strain evidence="5 6">NPDC002593</strain>
    </source>
</reference>
<evidence type="ECO:0000256" key="2">
    <source>
        <dbReference type="ARBA" id="ARBA00023125"/>
    </source>
</evidence>
<dbReference type="Proteomes" id="UP001601992">
    <property type="component" value="Unassembled WGS sequence"/>
</dbReference>
<accession>A0ABW6S801</accession>
<keyword evidence="1" id="KW-0805">Transcription regulation</keyword>
<evidence type="ECO:0000259" key="4">
    <source>
        <dbReference type="PROSITE" id="PS50987"/>
    </source>
</evidence>
<dbReference type="PROSITE" id="PS50987">
    <property type="entry name" value="HTH_ARSR_2"/>
    <property type="match status" value="1"/>
</dbReference>
<keyword evidence="3" id="KW-0804">Transcription</keyword>
<dbReference type="SUPFAM" id="SSF46785">
    <property type="entry name" value="Winged helix' DNA-binding domain"/>
    <property type="match status" value="1"/>
</dbReference>
<evidence type="ECO:0000256" key="1">
    <source>
        <dbReference type="ARBA" id="ARBA00023015"/>
    </source>
</evidence>
<evidence type="ECO:0000256" key="3">
    <source>
        <dbReference type="ARBA" id="ARBA00023163"/>
    </source>
</evidence>
<evidence type="ECO:0000313" key="6">
    <source>
        <dbReference type="Proteomes" id="UP001601992"/>
    </source>
</evidence>
<dbReference type="SMART" id="SM00418">
    <property type="entry name" value="HTH_ARSR"/>
    <property type="match status" value="1"/>
</dbReference>
<comment type="caution">
    <text evidence="5">The sequence shown here is derived from an EMBL/GenBank/DDBJ whole genome shotgun (WGS) entry which is preliminary data.</text>
</comment>
<keyword evidence="2" id="KW-0238">DNA-binding</keyword>
<dbReference type="Gene3D" id="1.10.10.10">
    <property type="entry name" value="Winged helix-like DNA-binding domain superfamily/Winged helix DNA-binding domain"/>
    <property type="match status" value="1"/>
</dbReference>
<dbReference type="NCBIfam" id="NF033788">
    <property type="entry name" value="HTH_metalloreg"/>
    <property type="match status" value="1"/>
</dbReference>
<dbReference type="PANTHER" id="PTHR33154">
    <property type="entry name" value="TRANSCRIPTIONAL REGULATOR, ARSR FAMILY"/>
    <property type="match status" value="1"/>
</dbReference>
<dbReference type="CDD" id="cd00090">
    <property type="entry name" value="HTH_ARSR"/>
    <property type="match status" value="1"/>
</dbReference>
<dbReference type="InterPro" id="IPR036390">
    <property type="entry name" value="WH_DNA-bd_sf"/>
</dbReference>
<dbReference type="PRINTS" id="PR00778">
    <property type="entry name" value="HTHARSR"/>
</dbReference>
<keyword evidence="6" id="KW-1185">Reference proteome</keyword>
<protein>
    <submittedName>
        <fullName evidence="5">ArsR/SmtB family transcription factor</fullName>
    </submittedName>
</protein>